<feature type="compositionally biased region" description="Low complexity" evidence="1">
    <location>
        <begin position="146"/>
        <end position="158"/>
    </location>
</feature>
<name>A0A4P9ZTH2_9FUNG</name>
<evidence type="ECO:0000313" key="3">
    <source>
        <dbReference type="Proteomes" id="UP000268162"/>
    </source>
</evidence>
<gene>
    <name evidence="2" type="ORF">BJ085DRAFT_38758</name>
</gene>
<keyword evidence="3" id="KW-1185">Reference proteome</keyword>
<evidence type="ECO:0000313" key="2">
    <source>
        <dbReference type="EMBL" id="RKP36886.1"/>
    </source>
</evidence>
<feature type="compositionally biased region" description="Polar residues" evidence="1">
    <location>
        <begin position="90"/>
        <end position="100"/>
    </location>
</feature>
<dbReference type="Proteomes" id="UP000268162">
    <property type="component" value="Unassembled WGS sequence"/>
</dbReference>
<evidence type="ECO:0000256" key="1">
    <source>
        <dbReference type="SAM" id="MobiDB-lite"/>
    </source>
</evidence>
<feature type="non-terminal residue" evidence="2">
    <location>
        <position position="175"/>
    </location>
</feature>
<feature type="region of interest" description="Disordered" evidence="1">
    <location>
        <begin position="27"/>
        <end position="175"/>
    </location>
</feature>
<feature type="compositionally biased region" description="Polar residues" evidence="1">
    <location>
        <begin position="33"/>
        <end position="43"/>
    </location>
</feature>
<accession>A0A4P9ZTH2</accession>
<reference evidence="3" key="1">
    <citation type="journal article" date="2018" name="Nat. Microbiol.">
        <title>Leveraging single-cell genomics to expand the fungal tree of life.</title>
        <authorList>
            <person name="Ahrendt S.R."/>
            <person name="Quandt C.A."/>
            <person name="Ciobanu D."/>
            <person name="Clum A."/>
            <person name="Salamov A."/>
            <person name="Andreopoulos B."/>
            <person name="Cheng J.F."/>
            <person name="Woyke T."/>
            <person name="Pelin A."/>
            <person name="Henrissat B."/>
            <person name="Reynolds N.K."/>
            <person name="Benny G.L."/>
            <person name="Smith M.E."/>
            <person name="James T.Y."/>
            <person name="Grigoriev I.V."/>
        </authorList>
    </citation>
    <scope>NUCLEOTIDE SEQUENCE [LARGE SCALE GENOMIC DNA]</scope>
    <source>
        <strain evidence="3">RSA 468</strain>
    </source>
</reference>
<dbReference type="AlphaFoldDB" id="A0A4P9ZTH2"/>
<protein>
    <submittedName>
        <fullName evidence="2">Uncharacterized protein</fullName>
    </submittedName>
</protein>
<organism evidence="2 3">
    <name type="scientific">Dimargaris cristalligena</name>
    <dbReference type="NCBI Taxonomy" id="215637"/>
    <lineage>
        <taxon>Eukaryota</taxon>
        <taxon>Fungi</taxon>
        <taxon>Fungi incertae sedis</taxon>
        <taxon>Zoopagomycota</taxon>
        <taxon>Kickxellomycotina</taxon>
        <taxon>Dimargaritomycetes</taxon>
        <taxon>Dimargaritales</taxon>
        <taxon>Dimargaritaceae</taxon>
        <taxon>Dimargaris</taxon>
    </lineage>
</organism>
<proteinExistence type="predicted"/>
<sequence length="175" mass="18476">MADRDSSPKAESDIDKRSFWTFGLADEAHHQSYPPSTITTASPNRVRGSPGSPAPRSRRNPYHAMPESSTARRITRLPSPEPSVSARRYGQTQTQAQTQSHPPPLPTAAASIAGRRSTSSPPPPTAATASQIPADRRFVTPPPPVAAASSTISSSQAVHRCHPSAPSSPAPGQMT</sequence>
<dbReference type="EMBL" id="ML002579">
    <property type="protein sequence ID" value="RKP36886.1"/>
    <property type="molecule type" value="Genomic_DNA"/>
</dbReference>